<feature type="repeat" description="ANK" evidence="8">
    <location>
        <begin position="169"/>
        <end position="201"/>
    </location>
</feature>
<dbReference type="STRING" id="595528.A0A0D2WL71"/>
<dbReference type="PROSITE" id="PS50002">
    <property type="entry name" value="SH3"/>
    <property type="match status" value="1"/>
</dbReference>
<keyword evidence="12" id="KW-1185">Reference proteome</keyword>
<dbReference type="PRINTS" id="PR00452">
    <property type="entry name" value="SH3DOMAIN"/>
</dbReference>
<evidence type="ECO:0000256" key="6">
    <source>
        <dbReference type="ARBA" id="ARBA00037432"/>
    </source>
</evidence>
<evidence type="ECO:0000256" key="5">
    <source>
        <dbReference type="ARBA" id="ARBA00023043"/>
    </source>
</evidence>
<evidence type="ECO:0000256" key="8">
    <source>
        <dbReference type="PROSITE-ProRule" id="PRU00023"/>
    </source>
</evidence>
<dbReference type="InterPro" id="IPR036028">
    <property type="entry name" value="SH3-like_dom_sf"/>
</dbReference>
<dbReference type="PANTHER" id="PTHR24155">
    <property type="entry name" value="OSTEOCLAST-STIMULATING FACTOR 1"/>
    <property type="match status" value="1"/>
</dbReference>
<dbReference type="CDD" id="cd11772">
    <property type="entry name" value="SH3_OSTF1"/>
    <property type="match status" value="1"/>
</dbReference>
<name>A0A0D2WL71_CAPO3</name>
<evidence type="ECO:0000256" key="3">
    <source>
        <dbReference type="ARBA" id="ARBA00022490"/>
    </source>
</evidence>
<feature type="repeat" description="ANK" evidence="8">
    <location>
        <begin position="102"/>
        <end position="134"/>
    </location>
</feature>
<dbReference type="Gene3D" id="2.30.30.40">
    <property type="entry name" value="SH3 Domains"/>
    <property type="match status" value="1"/>
</dbReference>
<dbReference type="PROSITE" id="PS50088">
    <property type="entry name" value="ANK_REPEAT"/>
    <property type="match status" value="3"/>
</dbReference>
<evidence type="ECO:0000256" key="2">
    <source>
        <dbReference type="ARBA" id="ARBA00022443"/>
    </source>
</evidence>
<dbReference type="SUPFAM" id="SSF50044">
    <property type="entry name" value="SH3-domain"/>
    <property type="match status" value="1"/>
</dbReference>
<dbReference type="GO" id="GO:0005737">
    <property type="term" value="C:cytoplasm"/>
    <property type="evidence" value="ECO:0007669"/>
    <property type="project" value="UniProtKB-SubCell"/>
</dbReference>
<dbReference type="eggNOG" id="ENOG502QTZB">
    <property type="taxonomic scope" value="Eukaryota"/>
</dbReference>
<dbReference type="InParanoid" id="A0A0D2WL71"/>
<dbReference type="AlphaFoldDB" id="A0A0D2WL71"/>
<dbReference type="InterPro" id="IPR002110">
    <property type="entry name" value="Ankyrin_rpt"/>
</dbReference>
<dbReference type="PROSITE" id="PS50297">
    <property type="entry name" value="ANK_REP_REGION"/>
    <property type="match status" value="2"/>
</dbReference>
<dbReference type="GO" id="GO:0007165">
    <property type="term" value="P:signal transduction"/>
    <property type="evidence" value="ECO:0007669"/>
    <property type="project" value="TreeGrafter"/>
</dbReference>
<keyword evidence="5 8" id="KW-0040">ANK repeat</keyword>
<evidence type="ECO:0000256" key="9">
    <source>
        <dbReference type="PROSITE-ProRule" id="PRU00192"/>
    </source>
</evidence>
<protein>
    <recommendedName>
        <fullName evidence="7">Osteoclast-stimulating factor 1</fullName>
    </recommendedName>
</protein>
<gene>
    <name evidence="11" type="ORF">CAOG_002414</name>
</gene>
<sequence>MTFVVVTHSLSLALSQFDRSNFGKTMSAPPAVPKVTAPKPGKVEVFKAVFDYKAQRPDELTFEEGDVLYILEKFNNGWWKARTGKNVGLIPSNYVEANNIVEMDNPIHEAAKRGNVAFLEELIAANISVNGLDKSGSTPLHWAASGGHTECVQMLIAVPNCVLDLQNKLGDTPLHNASWKGHADVVKLLLDAGADPNLINNENQTAYSLAKNADVGALLYSLDPSGDVNTGDADSD</sequence>
<comment type="subcellular location">
    <subcellularLocation>
        <location evidence="1">Cytoplasm</location>
    </subcellularLocation>
</comment>
<organism evidence="11 12">
    <name type="scientific">Capsaspora owczarzaki (strain ATCC 30864)</name>
    <dbReference type="NCBI Taxonomy" id="595528"/>
    <lineage>
        <taxon>Eukaryota</taxon>
        <taxon>Filasterea</taxon>
        <taxon>Capsaspora</taxon>
    </lineage>
</organism>
<dbReference type="Pfam" id="PF12796">
    <property type="entry name" value="Ank_2"/>
    <property type="match status" value="1"/>
</dbReference>
<comment type="function">
    <text evidence="6">Induces bone resorption, acting probably through a signaling cascade which results in the secretion of factor(s) enhancing osteoclast formation and activity.</text>
</comment>
<dbReference type="PhylomeDB" id="A0A0D2WL71"/>
<dbReference type="SMART" id="SM00248">
    <property type="entry name" value="ANK"/>
    <property type="match status" value="3"/>
</dbReference>
<dbReference type="Proteomes" id="UP000008743">
    <property type="component" value="Unassembled WGS sequence"/>
</dbReference>
<dbReference type="PANTHER" id="PTHR24155:SF10">
    <property type="entry name" value="OSTEOCLAST-STIMULATING FACTOR 1"/>
    <property type="match status" value="1"/>
</dbReference>
<evidence type="ECO:0000259" key="10">
    <source>
        <dbReference type="PROSITE" id="PS50002"/>
    </source>
</evidence>
<reference evidence="12" key="1">
    <citation type="submission" date="2011-02" db="EMBL/GenBank/DDBJ databases">
        <title>The Genome Sequence of Capsaspora owczarzaki ATCC 30864.</title>
        <authorList>
            <person name="Russ C."/>
            <person name="Cuomo C."/>
            <person name="Burger G."/>
            <person name="Gray M.W."/>
            <person name="Holland P.W.H."/>
            <person name="King N."/>
            <person name="Lang F.B.F."/>
            <person name="Roger A.J."/>
            <person name="Ruiz-Trillo I."/>
            <person name="Young S.K."/>
            <person name="Zeng Q."/>
            <person name="Gargeya S."/>
            <person name="Alvarado L."/>
            <person name="Berlin A."/>
            <person name="Chapman S.B."/>
            <person name="Chen Z."/>
            <person name="Freedman E."/>
            <person name="Gellesch M."/>
            <person name="Goldberg J."/>
            <person name="Griggs A."/>
            <person name="Gujja S."/>
            <person name="Heilman E."/>
            <person name="Heiman D."/>
            <person name="Howarth C."/>
            <person name="Mehta T."/>
            <person name="Neiman D."/>
            <person name="Pearson M."/>
            <person name="Roberts A."/>
            <person name="Saif S."/>
            <person name="Shea T."/>
            <person name="Shenoy N."/>
            <person name="Sisk P."/>
            <person name="Stolte C."/>
            <person name="Sykes S."/>
            <person name="White J."/>
            <person name="Yandava C."/>
            <person name="Haas B."/>
            <person name="Nusbaum C."/>
            <person name="Birren B."/>
        </authorList>
    </citation>
    <scope>NUCLEOTIDE SEQUENCE</scope>
    <source>
        <strain evidence="12">ATCC 30864</strain>
    </source>
</reference>
<feature type="repeat" description="ANK" evidence="8">
    <location>
        <begin position="135"/>
        <end position="156"/>
    </location>
</feature>
<accession>A0A0D2WL71</accession>
<keyword evidence="2 9" id="KW-0728">SH3 domain</keyword>
<dbReference type="OrthoDB" id="207120at2759"/>
<keyword evidence="3" id="KW-0963">Cytoplasm</keyword>
<evidence type="ECO:0000256" key="1">
    <source>
        <dbReference type="ARBA" id="ARBA00004496"/>
    </source>
</evidence>
<dbReference type="SUPFAM" id="SSF48403">
    <property type="entry name" value="Ankyrin repeat"/>
    <property type="match status" value="1"/>
</dbReference>
<dbReference type="Gene3D" id="1.25.40.20">
    <property type="entry name" value="Ankyrin repeat-containing domain"/>
    <property type="match status" value="2"/>
</dbReference>
<dbReference type="SMART" id="SM00326">
    <property type="entry name" value="SH3"/>
    <property type="match status" value="1"/>
</dbReference>
<evidence type="ECO:0000256" key="4">
    <source>
        <dbReference type="ARBA" id="ARBA00022737"/>
    </source>
</evidence>
<feature type="domain" description="SH3" evidence="10">
    <location>
        <begin position="41"/>
        <end position="100"/>
    </location>
</feature>
<evidence type="ECO:0000256" key="7">
    <source>
        <dbReference type="ARBA" id="ARBA00040640"/>
    </source>
</evidence>
<keyword evidence="4" id="KW-0677">Repeat</keyword>
<dbReference type="PRINTS" id="PR01887">
    <property type="entry name" value="SPECTRNALPHA"/>
</dbReference>
<dbReference type="InterPro" id="IPR036770">
    <property type="entry name" value="Ankyrin_rpt-contain_sf"/>
</dbReference>
<dbReference type="PRINTS" id="PR01415">
    <property type="entry name" value="ANKYRIN"/>
</dbReference>
<dbReference type="Pfam" id="PF00018">
    <property type="entry name" value="SH3_1"/>
    <property type="match status" value="1"/>
</dbReference>
<dbReference type="EMBL" id="KE346362">
    <property type="protein sequence ID" value="KJE91250.1"/>
    <property type="molecule type" value="Genomic_DNA"/>
</dbReference>
<evidence type="ECO:0000313" key="12">
    <source>
        <dbReference type="Proteomes" id="UP000008743"/>
    </source>
</evidence>
<dbReference type="InterPro" id="IPR001452">
    <property type="entry name" value="SH3_domain"/>
</dbReference>
<evidence type="ECO:0000313" key="11">
    <source>
        <dbReference type="EMBL" id="KJE91250.1"/>
    </source>
</evidence>
<proteinExistence type="predicted"/>